<proteinExistence type="predicted"/>
<dbReference type="AlphaFoldDB" id="A0A6P2K9I9"/>
<dbReference type="Proteomes" id="UP000494330">
    <property type="component" value="Unassembled WGS sequence"/>
</dbReference>
<gene>
    <name evidence="1" type="ORF">BPA30113_02298</name>
</gene>
<sequence length="113" mass="12786">MLPVEDKIRVVPAMFDIMERAPDADLGSPGPLVHAIESLGIAAYEQRLIESVRNRPMYLNLWMVNRILNANTNTTERAPLLNLLRGVREHPLAANVIQEAERFLEHQEKCSEG</sequence>
<protein>
    <submittedName>
        <fullName evidence="1">Uncharacterized protein</fullName>
    </submittedName>
</protein>
<reference evidence="1 2" key="1">
    <citation type="submission" date="2019-09" db="EMBL/GenBank/DDBJ databases">
        <authorList>
            <person name="Depoorter E."/>
        </authorList>
    </citation>
    <scope>NUCLEOTIDE SEQUENCE [LARGE SCALE GENOMIC DNA]</scope>
    <source>
        <strain evidence="1">LMG 30113</strain>
    </source>
</reference>
<evidence type="ECO:0000313" key="1">
    <source>
        <dbReference type="EMBL" id="VWB52986.1"/>
    </source>
</evidence>
<organism evidence="1 2">
    <name type="scientific">Burkholderia paludis</name>
    <dbReference type="NCBI Taxonomy" id="1506587"/>
    <lineage>
        <taxon>Bacteria</taxon>
        <taxon>Pseudomonadati</taxon>
        <taxon>Pseudomonadota</taxon>
        <taxon>Betaproteobacteria</taxon>
        <taxon>Burkholderiales</taxon>
        <taxon>Burkholderiaceae</taxon>
        <taxon>Burkholderia</taxon>
        <taxon>Burkholderia cepacia complex</taxon>
    </lineage>
</organism>
<name>A0A6P2K9I9_9BURK</name>
<evidence type="ECO:0000313" key="2">
    <source>
        <dbReference type="Proteomes" id="UP000494330"/>
    </source>
</evidence>
<keyword evidence="2" id="KW-1185">Reference proteome</keyword>
<dbReference type="EMBL" id="CABVQD010000006">
    <property type="protein sequence ID" value="VWB52986.1"/>
    <property type="molecule type" value="Genomic_DNA"/>
</dbReference>
<accession>A0A6P2K9I9</accession>